<proteinExistence type="predicted"/>
<dbReference type="EMBL" id="JPGY02000001">
    <property type="protein sequence ID" value="KRU11467.1"/>
    <property type="molecule type" value="Genomic_DNA"/>
</dbReference>
<evidence type="ECO:0000313" key="1">
    <source>
        <dbReference type="EMBL" id="AJA52523.1"/>
    </source>
</evidence>
<reference evidence="1 4" key="1">
    <citation type="journal article" date="2015" name="Genome Announc.">
        <title>Complete Genome Sequence of the Nitrogen-Fixing and Solvent-Producing Clostridium pasteurianum DSM 525.</title>
        <authorList>
            <person name="Poehlein A."/>
            <person name="Grosse-Honebrink A."/>
            <person name="Zhang Y."/>
            <person name="Minton N.P."/>
            <person name="Daniel R."/>
        </authorList>
    </citation>
    <scope>NUCLEOTIDE SEQUENCE [LARGE SCALE GENOMIC DNA]</scope>
    <source>
        <strain evidence="1">DSM 525</strain>
        <strain evidence="4">DSM 525 / ATCC 6013</strain>
    </source>
</reference>
<gene>
    <name evidence="1" type="ORF">CLPA_c24660</name>
    <name evidence="2" type="ORF">CP6013_00714</name>
</gene>
<dbReference type="Proteomes" id="UP000028042">
    <property type="component" value="Unassembled WGS sequence"/>
</dbReference>
<name>A0A0H3JAG2_CLOPA</name>
<dbReference type="PATRIC" id="fig|1262449.3.peg.3571"/>
<dbReference type="EMBL" id="CP009268">
    <property type="protein sequence ID" value="AJA52523.1"/>
    <property type="molecule type" value="Genomic_DNA"/>
</dbReference>
<dbReference type="AlphaFoldDB" id="A0A0H3JAG2"/>
<reference evidence="2 3" key="3">
    <citation type="journal article" name="Genome Announc.">
        <title>Improved Draft Genome Sequence of Clostridium pasteurianum Strain ATCC 6013 (DSM 525) Using a Hybrid Next-Generation Sequencing Approach.</title>
        <authorList>
            <person name="Pyne M.E."/>
            <person name="Utturkar S."/>
            <person name="Brown S.D."/>
            <person name="Moo-Young M."/>
            <person name="Chung D.A."/>
            <person name="Chou C.P."/>
        </authorList>
    </citation>
    <scope>NUCLEOTIDE SEQUENCE [LARGE SCALE GENOMIC DNA]</scope>
    <source>
        <strain evidence="2 3">ATCC 6013</strain>
    </source>
</reference>
<accession>A0A0H3JAG2</accession>
<evidence type="ECO:0000313" key="4">
    <source>
        <dbReference type="Proteomes" id="UP000030905"/>
    </source>
</evidence>
<protein>
    <submittedName>
        <fullName evidence="1">Uncharacterized protein</fullName>
    </submittedName>
</protein>
<dbReference type="KEGG" id="cpae:CPAST_c24660"/>
<keyword evidence="4" id="KW-1185">Reference proteome</keyword>
<dbReference type="eggNOG" id="ENOG503056W">
    <property type="taxonomic scope" value="Bacteria"/>
</dbReference>
<evidence type="ECO:0000313" key="2">
    <source>
        <dbReference type="EMBL" id="KRU11467.1"/>
    </source>
</evidence>
<dbReference type="KEGG" id="cpat:CLPA_c24660"/>
<reference evidence="2" key="2">
    <citation type="submission" date="2015-10" db="EMBL/GenBank/DDBJ databases">
        <title>Improved Draft Genome Sequence of Clostridium pasteurianum Strain ATCC 6013 (DSM 525) Using a Hybrid Next-Generation Sequencing Approach.</title>
        <authorList>
            <person name="Pyne M.E."/>
            <person name="Utturkar S.M."/>
            <person name="Brown S.D."/>
            <person name="Moo-Young M."/>
            <person name="Chung D.A."/>
            <person name="Chou P.C."/>
        </authorList>
    </citation>
    <scope>NUCLEOTIDE SEQUENCE</scope>
    <source>
        <strain evidence="2">ATCC 6013</strain>
    </source>
</reference>
<organism evidence="1 4">
    <name type="scientific">Clostridium pasteurianum DSM 525 = ATCC 6013</name>
    <dbReference type="NCBI Taxonomy" id="1262449"/>
    <lineage>
        <taxon>Bacteria</taxon>
        <taxon>Bacillati</taxon>
        <taxon>Bacillota</taxon>
        <taxon>Clostridia</taxon>
        <taxon>Eubacteriales</taxon>
        <taxon>Clostridiaceae</taxon>
        <taxon>Clostridium</taxon>
    </lineage>
</organism>
<dbReference type="Proteomes" id="UP000030905">
    <property type="component" value="Chromosome"/>
</dbReference>
<sequence>MFTLSCEFKDNIPVFHCDTCGNCKNFIESTSYIGINRGCCWYFPKYTLMDIKNIINIGKIDFIYSLIKNANSKISQYFIEVQGFYNSIKHKVYCKNNNPQLDFDSKLFFRVCPFVGKKGCTIDFQLRPHPCNLYLCREIIKKSGESYKKYSRERKDYYSYCNYFNNSLKYEFMDKDIHFFKDFSKSLKIIKAFNIPAYEPIKLPKIKGTL</sequence>
<dbReference type="RefSeq" id="WP_003447563.1">
    <property type="nucleotide sequence ID" value="NZ_ANZB01000015.1"/>
</dbReference>
<evidence type="ECO:0000313" key="3">
    <source>
        <dbReference type="Proteomes" id="UP000028042"/>
    </source>
</evidence>
<dbReference type="GeneID" id="93074604"/>